<evidence type="ECO:0000313" key="3">
    <source>
        <dbReference type="Proteomes" id="UP000185839"/>
    </source>
</evidence>
<dbReference type="AlphaFoldDB" id="A0A1N7NRX1"/>
<dbReference type="OrthoDB" id="1447576at2"/>
<name>A0A1N7NRX1_9FLAO</name>
<sequence>MKKILLLALFALTLINCSRTDESSTDSTTTSTTQTTQTSVKMNVVNSQNQKQPGIIVMMFKTKVTNSSNLPTIEKQVISDANGLANFDLSSYISSDINQKYYFEAFKLQNNNYVWISTTHPEIDIKKNTQITTSIIVN</sequence>
<dbReference type="RefSeq" id="WP_076388381.1">
    <property type="nucleotide sequence ID" value="NZ_FTOI01000017.1"/>
</dbReference>
<dbReference type="EMBL" id="FTOI01000017">
    <property type="protein sequence ID" value="SIT01051.1"/>
    <property type="molecule type" value="Genomic_DNA"/>
</dbReference>
<dbReference type="Proteomes" id="UP000185839">
    <property type="component" value="Unassembled WGS sequence"/>
</dbReference>
<feature type="signal peptide" evidence="1">
    <location>
        <begin position="1"/>
        <end position="20"/>
    </location>
</feature>
<organism evidence="2 3">
    <name type="scientific">Kaistella chaponensis</name>
    <dbReference type="NCBI Taxonomy" id="713588"/>
    <lineage>
        <taxon>Bacteria</taxon>
        <taxon>Pseudomonadati</taxon>
        <taxon>Bacteroidota</taxon>
        <taxon>Flavobacteriia</taxon>
        <taxon>Flavobacteriales</taxon>
        <taxon>Weeksellaceae</taxon>
        <taxon>Chryseobacterium group</taxon>
        <taxon>Kaistella</taxon>
    </lineage>
</organism>
<keyword evidence="1" id="KW-0732">Signal</keyword>
<keyword evidence="3" id="KW-1185">Reference proteome</keyword>
<evidence type="ECO:0000313" key="2">
    <source>
        <dbReference type="EMBL" id="SIT01051.1"/>
    </source>
</evidence>
<evidence type="ECO:0000256" key="1">
    <source>
        <dbReference type="SAM" id="SignalP"/>
    </source>
</evidence>
<protein>
    <recommendedName>
        <fullName evidence="4">Lipoprotein</fullName>
    </recommendedName>
</protein>
<proteinExistence type="predicted"/>
<evidence type="ECO:0008006" key="4">
    <source>
        <dbReference type="Google" id="ProtNLM"/>
    </source>
</evidence>
<gene>
    <name evidence="2" type="ORF">SAMN05421789_1171</name>
</gene>
<reference evidence="3" key="1">
    <citation type="submission" date="2017-01" db="EMBL/GenBank/DDBJ databases">
        <authorList>
            <person name="Varghese N."/>
            <person name="Submissions S."/>
        </authorList>
    </citation>
    <scope>NUCLEOTIDE SEQUENCE [LARGE SCALE GENOMIC DNA]</scope>
    <source>
        <strain evidence="3">DSM 23145</strain>
    </source>
</reference>
<accession>A0A1N7NRX1</accession>
<feature type="chain" id="PRO_5013292301" description="Lipoprotein" evidence="1">
    <location>
        <begin position="21"/>
        <end position="138"/>
    </location>
</feature>